<dbReference type="InterPro" id="IPR028082">
    <property type="entry name" value="Peripla_BP_I"/>
</dbReference>
<dbReference type="Pfam" id="PF13458">
    <property type="entry name" value="Peripla_BP_6"/>
    <property type="match status" value="1"/>
</dbReference>
<dbReference type="CDD" id="cd06339">
    <property type="entry name" value="PBP1_YraM_LppC_lipoprotein-like"/>
    <property type="match status" value="1"/>
</dbReference>
<protein>
    <submittedName>
        <fullName evidence="6">Amino acid/amide ABC transporter substrate-binding protein (HAAT family)</fullName>
    </submittedName>
    <submittedName>
        <fullName evidence="7">Penicillin-binding protein activator LpoA</fullName>
    </submittedName>
</protein>
<comment type="similarity">
    <text evidence="1">Belongs to the leucine-binding protein family.</text>
</comment>
<dbReference type="Gene3D" id="3.40.50.2300">
    <property type="match status" value="2"/>
</dbReference>
<accession>A0A1X6YZF8</accession>
<sequence length="373" mass="38150">MSSRSTSPKTPFGGQATEPRLTRRRLLGGLATMPALFGLSACNPSGEPELPPLGTTGRAALLLPLSGQHTKLGQVMAEAARLGGAVDGPGAEIALHDAGADETSAVAAANRAVEAGANMILGPLFSNQSQAVAAAVGARVPVISFSNNDAIAGRNLYVFGITPLQSAKAVLRFASARGMRRIAVAVPPGAYGEQAVAAARKVAPEFGITLSDPLQASDPGGLVSRLAAASGGRLPDAVYLPAASAGLAPMVDAVKEAGLQVLGSEQWATIPPHQLGALNQAWFAGPDPISFEAFALGLEERIEGEAGVTAGLAFDAANMARLLGRLGQQDPKGLHRFAGFNGVLGPFRFMETGLVDRQLSILEVREGTTILVA</sequence>
<reference evidence="7 8" key="1">
    <citation type="submission" date="2017-03" db="EMBL/GenBank/DDBJ databases">
        <authorList>
            <person name="Afonso C.L."/>
            <person name="Miller P.J."/>
            <person name="Scott M.A."/>
            <person name="Spackman E."/>
            <person name="Goraichik I."/>
            <person name="Dimitrov K.M."/>
            <person name="Suarez D.L."/>
            <person name="Swayne D.E."/>
        </authorList>
    </citation>
    <scope>NUCLEOTIDE SEQUENCE [LARGE SCALE GENOMIC DNA]</scope>
    <source>
        <strain evidence="7 8">CECT 8367</strain>
    </source>
</reference>
<dbReference type="RefSeq" id="WP_085895818.1">
    <property type="nucleotide sequence ID" value="NZ_FWFY01000003.1"/>
</dbReference>
<dbReference type="GO" id="GO:0006865">
    <property type="term" value="P:amino acid transport"/>
    <property type="evidence" value="ECO:0007669"/>
    <property type="project" value="UniProtKB-KW"/>
</dbReference>
<proteinExistence type="inferred from homology"/>
<evidence type="ECO:0000313" key="9">
    <source>
        <dbReference type="Proteomes" id="UP000240624"/>
    </source>
</evidence>
<feature type="domain" description="Leucine-binding protein" evidence="5">
    <location>
        <begin position="60"/>
        <end position="365"/>
    </location>
</feature>
<evidence type="ECO:0000256" key="2">
    <source>
        <dbReference type="ARBA" id="ARBA00022729"/>
    </source>
</evidence>
<dbReference type="PANTHER" id="PTHR30483:SF6">
    <property type="entry name" value="PERIPLASMIC BINDING PROTEIN OF ABC TRANSPORTER FOR NATURAL AMINO ACIDS"/>
    <property type="match status" value="1"/>
</dbReference>
<organism evidence="7 8">
    <name type="scientific">Limimaricola soesokkakensis</name>
    <dbReference type="NCBI Taxonomy" id="1343159"/>
    <lineage>
        <taxon>Bacteria</taxon>
        <taxon>Pseudomonadati</taxon>
        <taxon>Pseudomonadota</taxon>
        <taxon>Alphaproteobacteria</taxon>
        <taxon>Rhodobacterales</taxon>
        <taxon>Paracoccaceae</taxon>
        <taxon>Limimaricola</taxon>
    </lineage>
</organism>
<dbReference type="AlphaFoldDB" id="A0A1X6YZF8"/>
<evidence type="ECO:0000256" key="4">
    <source>
        <dbReference type="SAM" id="MobiDB-lite"/>
    </source>
</evidence>
<gene>
    <name evidence="7" type="primary">lpoA</name>
    <name evidence="6" type="ORF">CLV79_102396</name>
    <name evidence="7" type="ORF">LOS8367_01478</name>
</gene>
<feature type="region of interest" description="Disordered" evidence="4">
    <location>
        <begin position="1"/>
        <end position="22"/>
    </location>
</feature>
<dbReference type="Proteomes" id="UP000240624">
    <property type="component" value="Unassembled WGS sequence"/>
</dbReference>
<evidence type="ECO:0000259" key="5">
    <source>
        <dbReference type="Pfam" id="PF13458"/>
    </source>
</evidence>
<keyword evidence="3" id="KW-0029">Amino-acid transport</keyword>
<evidence type="ECO:0000256" key="1">
    <source>
        <dbReference type="ARBA" id="ARBA00010062"/>
    </source>
</evidence>
<evidence type="ECO:0000313" key="8">
    <source>
        <dbReference type="Proteomes" id="UP000193495"/>
    </source>
</evidence>
<dbReference type="EMBL" id="PYGB01000002">
    <property type="protein sequence ID" value="PSK87904.1"/>
    <property type="molecule type" value="Genomic_DNA"/>
</dbReference>
<evidence type="ECO:0000313" key="6">
    <source>
        <dbReference type="EMBL" id="PSK87904.1"/>
    </source>
</evidence>
<evidence type="ECO:0000256" key="3">
    <source>
        <dbReference type="ARBA" id="ARBA00022970"/>
    </source>
</evidence>
<dbReference type="Proteomes" id="UP000193495">
    <property type="component" value="Unassembled WGS sequence"/>
</dbReference>
<keyword evidence="9" id="KW-1185">Reference proteome</keyword>
<dbReference type="OrthoDB" id="7778937at2"/>
<dbReference type="SUPFAM" id="SSF53822">
    <property type="entry name" value="Periplasmic binding protein-like I"/>
    <property type="match status" value="1"/>
</dbReference>
<dbReference type="EMBL" id="FWFY01000003">
    <property type="protein sequence ID" value="SLN35656.1"/>
    <property type="molecule type" value="Genomic_DNA"/>
</dbReference>
<name>A0A1X6YZF8_9RHOB</name>
<dbReference type="PANTHER" id="PTHR30483">
    <property type="entry name" value="LEUCINE-SPECIFIC-BINDING PROTEIN"/>
    <property type="match status" value="1"/>
</dbReference>
<keyword evidence="3" id="KW-0813">Transport</keyword>
<dbReference type="InterPro" id="IPR051010">
    <property type="entry name" value="BCAA_transport"/>
</dbReference>
<keyword evidence="2" id="KW-0732">Signal</keyword>
<dbReference type="InterPro" id="IPR028081">
    <property type="entry name" value="Leu-bd"/>
</dbReference>
<reference evidence="6 9" key="2">
    <citation type="submission" date="2018-03" db="EMBL/GenBank/DDBJ databases">
        <title>Genomic Encyclopedia of Archaeal and Bacterial Type Strains, Phase II (KMG-II): from individual species to whole genera.</title>
        <authorList>
            <person name="Goeker M."/>
        </authorList>
    </citation>
    <scope>NUCLEOTIDE SEQUENCE [LARGE SCALE GENOMIC DNA]</scope>
    <source>
        <strain evidence="6 9">DSM 29956</strain>
    </source>
</reference>
<evidence type="ECO:0000313" key="7">
    <source>
        <dbReference type="EMBL" id="SLN35656.1"/>
    </source>
</evidence>